<evidence type="ECO:0000313" key="6">
    <source>
        <dbReference type="Proteomes" id="UP000434172"/>
    </source>
</evidence>
<dbReference type="InterPro" id="IPR012919">
    <property type="entry name" value="SUN_dom"/>
</dbReference>
<comment type="caution">
    <text evidence="5">The sequence shown here is derived from an EMBL/GenBank/DDBJ whole genome shotgun (WGS) entry which is preliminary data.</text>
</comment>
<keyword evidence="1" id="KW-0175">Coiled coil</keyword>
<feature type="compositionally biased region" description="Low complexity" evidence="2">
    <location>
        <begin position="197"/>
        <end position="213"/>
    </location>
</feature>
<feature type="domain" description="SUN" evidence="4">
    <location>
        <begin position="1030"/>
        <end position="1232"/>
    </location>
</feature>
<feature type="region of interest" description="Disordered" evidence="2">
    <location>
        <begin position="1"/>
        <end position="554"/>
    </location>
</feature>
<dbReference type="PROSITE" id="PS51469">
    <property type="entry name" value="SUN"/>
    <property type="match status" value="1"/>
</dbReference>
<organism evidence="5 6">
    <name type="scientific">Colletotrichum asianum</name>
    <dbReference type="NCBI Taxonomy" id="702518"/>
    <lineage>
        <taxon>Eukaryota</taxon>
        <taxon>Fungi</taxon>
        <taxon>Dikarya</taxon>
        <taxon>Ascomycota</taxon>
        <taxon>Pezizomycotina</taxon>
        <taxon>Sordariomycetes</taxon>
        <taxon>Hypocreomycetidae</taxon>
        <taxon>Glomerellales</taxon>
        <taxon>Glomerellaceae</taxon>
        <taxon>Colletotrichum</taxon>
        <taxon>Colletotrichum gloeosporioides species complex</taxon>
    </lineage>
</organism>
<feature type="compositionally biased region" description="Polar residues" evidence="2">
    <location>
        <begin position="239"/>
        <end position="251"/>
    </location>
</feature>
<evidence type="ECO:0000256" key="2">
    <source>
        <dbReference type="SAM" id="MobiDB-lite"/>
    </source>
</evidence>
<keyword evidence="3" id="KW-0812">Transmembrane</keyword>
<dbReference type="EMBL" id="WOWK01000051">
    <property type="protein sequence ID" value="KAF0323581.1"/>
    <property type="molecule type" value="Genomic_DNA"/>
</dbReference>
<proteinExistence type="predicted"/>
<feature type="compositionally biased region" description="Low complexity" evidence="2">
    <location>
        <begin position="514"/>
        <end position="525"/>
    </location>
</feature>
<dbReference type="AlphaFoldDB" id="A0A8H3W706"/>
<feature type="compositionally biased region" description="Acidic residues" evidence="2">
    <location>
        <begin position="274"/>
        <end position="283"/>
    </location>
</feature>
<feature type="compositionally biased region" description="Acidic residues" evidence="2">
    <location>
        <begin position="64"/>
        <end position="73"/>
    </location>
</feature>
<sequence>MPPRRRPSRADEDSPPIRTGPAVTQNLPSMPSRFDTSYGSAPSTMPRNSRRGQVRNIQVALEDALNDDDDSDDGGPRRARRPSVPPRPNRRQQPEPEQDSESESESEPEPEPGRQSEPDNEPDFDPGFDAASNSPASRHSSPPRQSPPRRASSVDPAEFQPAAHRGGRDQRILPTSAPLRGPNLPPPVRAGSEEPRGNSPLRRSPRRSSIVPPETVGSAFHRAIEEVRDRAGSEDPTATPESNRTFGQESSLFGDATIGSRSPGSIDDRPMPTIEEEDSLLEAEDYRVAAAMSPSRPVLPRPRNNPPMPPTSFNQQEPSREPSRSPLARVSDGPAPDHRLRPNPFAAAPSLQPPQTPRQGSVPGQRRSSRASPDRQIAAQSVPSSTAPTPGRTTRSQARNAAAEEARRTESRQTSEAPSPKPIRQNQPAKIDARSPSPIQQQPSNSSRQSPVQQEPRNARTPSPAQQEERNGRTPSPVQQDPRNSRTPEPPQQGQSNARTPRPARQSQPVVHSPQAFQPAQPAAFNRLTRPGHSHLAPPHPPSHSPPRPNQETRVPALQTRVNARVEAVTTEQHGLFGNGMAERVGQEQQRDFEEQQKLRRERATRLQTWPKIYAPIYTWTNTARPDRPSPVDDDPRDPLDDEQDESSRQIPRDQMGWHAWIMFTLADAFVEVLSFLMSPEAWLIKAALAGLASCFLAWAFYAGISSFPAGGLGGIHWYGLSDISHNLGQFVPLWVAAPSTIFSDRDTREHSRQQREHDYAIRDLTLASDLQKRSIDRLEQIVPKVVHMTLDKDGRPIVGQGFWFALRDMMKADKEVLTLGTAKGGYHFISDEHWRAIRDKLKKDPDYQKATNPPDPGVSASDVDNIFQNKLSKSWEGWLRSNNEKVAKILEPAFGTSIPDKIEKDLDQKIEKYVKDLNKDKGITDIVVTRKEFIGHLNNELTTHRAEVRAEAEELKKNLEQYIAQSVDLAMSKAPPSGVSRTEMIHIVDDMIRQAIANAGLEALAKGTIGANWNQELSRQVNYLTVGSGSIVDIKHTSPNYKPEFVGPIGSPAWLKSTRRSPWVLQPAKTQTRWDDDGECWCGRPTVSKNGKHLGVFISYLLSHEIVPRHVVVEHILPGATLNPDARPQDIEIWAYISEINMRQRVEDFSASHFPEPDTASRKKWLSDGWVKIGQFTYESNDTINGIYVHQLSPELVKLGASTDHITIRAVNNYGADHTCIYRARLFGERLV</sequence>
<feature type="compositionally biased region" description="Acidic residues" evidence="2">
    <location>
        <begin position="632"/>
        <end position="645"/>
    </location>
</feature>
<feature type="compositionally biased region" description="Polar residues" evidence="2">
    <location>
        <begin position="22"/>
        <end position="47"/>
    </location>
</feature>
<reference evidence="5 6" key="1">
    <citation type="submission" date="2019-12" db="EMBL/GenBank/DDBJ databases">
        <title>A genome sequence resource for the geographically widespread anthracnose pathogen Colletotrichum asianum.</title>
        <authorList>
            <person name="Meng Y."/>
        </authorList>
    </citation>
    <scope>NUCLEOTIDE SEQUENCE [LARGE SCALE GENOMIC DNA]</scope>
    <source>
        <strain evidence="5 6">ICMP 18580</strain>
    </source>
</reference>
<dbReference type="Gene3D" id="2.60.120.260">
    <property type="entry name" value="Galactose-binding domain-like"/>
    <property type="match status" value="1"/>
</dbReference>
<keyword evidence="6" id="KW-1185">Reference proteome</keyword>
<gene>
    <name evidence="5" type="ORF">GQ607_009262</name>
</gene>
<protein>
    <submittedName>
        <fullName evidence="5">Spindle pole body-associated protein sad1</fullName>
    </submittedName>
</protein>
<feature type="compositionally biased region" description="Basic and acidic residues" evidence="2">
    <location>
        <begin position="402"/>
        <end position="413"/>
    </location>
</feature>
<feature type="compositionally biased region" description="Low complexity" evidence="2">
    <location>
        <begin position="130"/>
        <end position="153"/>
    </location>
</feature>
<feature type="compositionally biased region" description="Pro residues" evidence="2">
    <location>
        <begin position="297"/>
        <end position="310"/>
    </location>
</feature>
<evidence type="ECO:0000259" key="4">
    <source>
        <dbReference type="PROSITE" id="PS51469"/>
    </source>
</evidence>
<feature type="transmembrane region" description="Helical" evidence="3">
    <location>
        <begin position="658"/>
        <end position="677"/>
    </location>
</feature>
<evidence type="ECO:0000256" key="1">
    <source>
        <dbReference type="SAM" id="Coils"/>
    </source>
</evidence>
<feature type="compositionally biased region" description="Low complexity" evidence="2">
    <location>
        <begin position="435"/>
        <end position="454"/>
    </location>
</feature>
<keyword evidence="3" id="KW-1133">Transmembrane helix</keyword>
<name>A0A8H3W706_9PEZI</name>
<feature type="region of interest" description="Disordered" evidence="2">
    <location>
        <begin position="622"/>
        <end position="651"/>
    </location>
</feature>
<evidence type="ECO:0000256" key="3">
    <source>
        <dbReference type="SAM" id="Phobius"/>
    </source>
</evidence>
<feature type="compositionally biased region" description="Polar residues" evidence="2">
    <location>
        <begin position="378"/>
        <end position="394"/>
    </location>
</feature>
<evidence type="ECO:0000313" key="5">
    <source>
        <dbReference type="EMBL" id="KAF0323581.1"/>
    </source>
</evidence>
<keyword evidence="3" id="KW-0472">Membrane</keyword>
<accession>A0A8H3W706</accession>
<feature type="coiled-coil region" evidence="1">
    <location>
        <begin position="939"/>
        <end position="966"/>
    </location>
</feature>
<dbReference type="OrthoDB" id="342281at2759"/>
<feature type="compositionally biased region" description="Acidic residues" evidence="2">
    <location>
        <begin position="96"/>
        <end position="110"/>
    </location>
</feature>
<dbReference type="Proteomes" id="UP000434172">
    <property type="component" value="Unassembled WGS sequence"/>
</dbReference>
<feature type="compositionally biased region" description="Basic and acidic residues" evidence="2">
    <location>
        <begin position="222"/>
        <end position="233"/>
    </location>
</feature>
<feature type="transmembrane region" description="Helical" evidence="3">
    <location>
        <begin position="684"/>
        <end position="702"/>
    </location>
</feature>
<feature type="compositionally biased region" description="Pro residues" evidence="2">
    <location>
        <begin position="538"/>
        <end position="549"/>
    </location>
</feature>
<feature type="compositionally biased region" description="Polar residues" evidence="2">
    <location>
        <begin position="473"/>
        <end position="510"/>
    </location>
</feature>